<keyword evidence="1" id="KW-1133">Transmembrane helix</keyword>
<gene>
    <name evidence="2" type="ORF">DLJ82_0396</name>
</gene>
<proteinExistence type="predicted"/>
<organism evidence="2 3">
    <name type="scientific">Rhizobium leguminosarum</name>
    <dbReference type="NCBI Taxonomy" id="384"/>
    <lineage>
        <taxon>Bacteria</taxon>
        <taxon>Pseudomonadati</taxon>
        <taxon>Pseudomonadota</taxon>
        <taxon>Alphaproteobacteria</taxon>
        <taxon>Hyphomicrobiales</taxon>
        <taxon>Rhizobiaceae</taxon>
        <taxon>Rhizobium/Agrobacterium group</taxon>
        <taxon>Rhizobium</taxon>
    </lineage>
</organism>
<keyword evidence="1" id="KW-0812">Transmembrane</keyword>
<name>A0A2Z4Y9Q0_RHILE</name>
<dbReference type="AlphaFoldDB" id="A0A2Z4Y9Q0"/>
<evidence type="ECO:0000256" key="1">
    <source>
        <dbReference type="SAM" id="Phobius"/>
    </source>
</evidence>
<reference evidence="2 3" key="1">
    <citation type="submission" date="2018-07" db="EMBL/GenBank/DDBJ databases">
        <title>Rhizobium leguminosarum strain:ATCC 14479 Genome sequencing and assembly.</title>
        <authorList>
            <person name="Chakraborty R."/>
        </authorList>
    </citation>
    <scope>NUCLEOTIDE SEQUENCE [LARGE SCALE GENOMIC DNA]</scope>
    <source>
        <strain evidence="2 3">ATCC 14479</strain>
    </source>
</reference>
<keyword evidence="1" id="KW-0472">Membrane</keyword>
<accession>A0A2Z4Y9Q0</accession>
<feature type="transmembrane region" description="Helical" evidence="1">
    <location>
        <begin position="51"/>
        <end position="69"/>
    </location>
</feature>
<feature type="transmembrane region" description="Helical" evidence="1">
    <location>
        <begin position="81"/>
        <end position="102"/>
    </location>
</feature>
<evidence type="ECO:0000313" key="3">
    <source>
        <dbReference type="Proteomes" id="UP000251166"/>
    </source>
</evidence>
<sequence length="137" mass="14077">MPETMRANSKLLLSVTGVVEAATGLALLLVPALLIEVLLGAAPDTPVDMTVARVAGAAVLALAVACWLGRHDAGGKAVRGLVSAMLLYNVAVTAILAFSWLRHGISGIAFWPVVVGHVGLTVWCVACGLASPRIADR</sequence>
<dbReference type="Proteomes" id="UP000251166">
    <property type="component" value="Chromosome"/>
</dbReference>
<evidence type="ECO:0000313" key="2">
    <source>
        <dbReference type="EMBL" id="AXA38007.1"/>
    </source>
</evidence>
<protein>
    <submittedName>
        <fullName evidence="2">Putative integral membrane protein</fullName>
    </submittedName>
</protein>
<dbReference type="EMBL" id="CP030760">
    <property type="protein sequence ID" value="AXA38007.1"/>
    <property type="molecule type" value="Genomic_DNA"/>
</dbReference>
<dbReference type="RefSeq" id="WP_112902860.1">
    <property type="nucleotide sequence ID" value="NZ_CP030760.1"/>
</dbReference>
<feature type="transmembrane region" description="Helical" evidence="1">
    <location>
        <begin position="108"/>
        <end position="130"/>
    </location>
</feature>
<feature type="transmembrane region" description="Helical" evidence="1">
    <location>
        <begin position="12"/>
        <end position="39"/>
    </location>
</feature>